<dbReference type="GO" id="GO:0003755">
    <property type="term" value="F:peptidyl-prolyl cis-trans isomerase activity"/>
    <property type="evidence" value="ECO:0007669"/>
    <property type="project" value="UniProtKB-UniRule"/>
</dbReference>
<dbReference type="Proteomes" id="UP000194221">
    <property type="component" value="Unassembled WGS sequence"/>
</dbReference>
<proteinExistence type="inferred from homology"/>
<feature type="region of interest" description="Disordered" evidence="5">
    <location>
        <begin position="227"/>
        <end position="297"/>
    </location>
</feature>
<keyword evidence="3 4" id="KW-0413">Isomerase</keyword>
<name>A0A1Y2PHV6_9FLAO</name>
<evidence type="ECO:0000256" key="1">
    <source>
        <dbReference type="ARBA" id="ARBA00000971"/>
    </source>
</evidence>
<feature type="domain" description="PPIase FKBP-type" evidence="6">
    <location>
        <begin position="117"/>
        <end position="217"/>
    </location>
</feature>
<dbReference type="EC" id="5.2.1.8" evidence="4"/>
<dbReference type="EMBL" id="LAPZ01000001">
    <property type="protein sequence ID" value="OSY89258.1"/>
    <property type="molecule type" value="Genomic_DNA"/>
</dbReference>
<dbReference type="OrthoDB" id="1424215at2"/>
<feature type="compositionally biased region" description="Basic and acidic residues" evidence="5">
    <location>
        <begin position="237"/>
        <end position="249"/>
    </location>
</feature>
<evidence type="ECO:0000256" key="5">
    <source>
        <dbReference type="SAM" id="MobiDB-lite"/>
    </source>
</evidence>
<evidence type="ECO:0000313" key="7">
    <source>
        <dbReference type="EMBL" id="OSY89258.1"/>
    </source>
</evidence>
<dbReference type="InterPro" id="IPR001179">
    <property type="entry name" value="PPIase_FKBP_dom"/>
</dbReference>
<feature type="compositionally biased region" description="Basic and acidic residues" evidence="5">
    <location>
        <begin position="261"/>
        <end position="297"/>
    </location>
</feature>
<keyword evidence="8" id="KW-1185">Reference proteome</keyword>
<dbReference type="PROSITE" id="PS51257">
    <property type="entry name" value="PROKAR_LIPOPROTEIN"/>
    <property type="match status" value="1"/>
</dbReference>
<comment type="catalytic activity">
    <reaction evidence="1 3 4">
        <text>[protein]-peptidylproline (omega=180) = [protein]-peptidylproline (omega=0)</text>
        <dbReference type="Rhea" id="RHEA:16237"/>
        <dbReference type="Rhea" id="RHEA-COMP:10747"/>
        <dbReference type="Rhea" id="RHEA-COMP:10748"/>
        <dbReference type="ChEBI" id="CHEBI:83833"/>
        <dbReference type="ChEBI" id="CHEBI:83834"/>
        <dbReference type="EC" id="5.2.1.8"/>
    </reaction>
</comment>
<comment type="caution">
    <text evidence="7">The sequence shown here is derived from an EMBL/GenBank/DDBJ whole genome shotgun (WGS) entry which is preliminary data.</text>
</comment>
<accession>A0A1Y2PHV6</accession>
<dbReference type="RefSeq" id="WP_086029057.1">
    <property type="nucleotide sequence ID" value="NZ_LAPZ01000001.1"/>
</dbReference>
<dbReference type="AlphaFoldDB" id="A0A1Y2PHV6"/>
<organism evidence="7 8">
    <name type="scientific">Tenacibaculum holothuriorum</name>
    <dbReference type="NCBI Taxonomy" id="1635173"/>
    <lineage>
        <taxon>Bacteria</taxon>
        <taxon>Pseudomonadati</taxon>
        <taxon>Bacteroidota</taxon>
        <taxon>Flavobacteriia</taxon>
        <taxon>Flavobacteriales</taxon>
        <taxon>Flavobacteriaceae</taxon>
        <taxon>Tenacibaculum</taxon>
    </lineage>
</organism>
<comment type="similarity">
    <text evidence="4">Belongs to the FKBP-type PPIase family.</text>
</comment>
<dbReference type="Pfam" id="PF00254">
    <property type="entry name" value="FKBP_C"/>
    <property type="match status" value="1"/>
</dbReference>
<evidence type="ECO:0000256" key="4">
    <source>
        <dbReference type="RuleBase" id="RU003915"/>
    </source>
</evidence>
<dbReference type="PROSITE" id="PS50059">
    <property type="entry name" value="FKBP_PPIASE"/>
    <property type="match status" value="1"/>
</dbReference>
<evidence type="ECO:0000256" key="3">
    <source>
        <dbReference type="PROSITE-ProRule" id="PRU00277"/>
    </source>
</evidence>
<evidence type="ECO:0000259" key="6">
    <source>
        <dbReference type="PROSITE" id="PS50059"/>
    </source>
</evidence>
<dbReference type="STRING" id="1635173.WH52_01025"/>
<sequence>MIKFKHLFLTIIGSVVLYSCGSDNNTTPFDHEAQAKIDNDSIVKFLMNHYYDTDKDSVKPLVAGKVALLKDADTPNDPSKLKIQTYKEGDVEYKLYVYVAREGAYAPSEDKGFPTVMDSVYIKYSGQRIVNKDSLTSPFDGATRWFTLNGVVRGWTHGISGNFKGGNNITNNGPITFENGGKGVLFIPSGLAYRNLGNGNIPGNANLMFYVNLFDIVKDTDHDNDGVASIFEDPDKDGDPRNDDTDGDRVANFGDVDDDGDGKLTKDEDANGDGDPRNDFSDPNKPDVPDYLNRDIR</sequence>
<dbReference type="InParanoid" id="A0A1Y2PHV6"/>
<reference evidence="7 8" key="1">
    <citation type="submission" date="2015-03" db="EMBL/GenBank/DDBJ databases">
        <title>Genome sequence of Tenacibaculum sp. S2-2, isolated from intestinal microbiota of sea cucumber, Apostichopus japonicas.</title>
        <authorList>
            <person name="Shao Z."/>
            <person name="Wang L."/>
            <person name="Li X."/>
        </authorList>
    </citation>
    <scope>NUCLEOTIDE SEQUENCE [LARGE SCALE GENOMIC DNA]</scope>
    <source>
        <strain evidence="7 8">S2-2</strain>
    </source>
</reference>
<evidence type="ECO:0000313" key="8">
    <source>
        <dbReference type="Proteomes" id="UP000194221"/>
    </source>
</evidence>
<dbReference type="Gene3D" id="3.10.50.40">
    <property type="match status" value="1"/>
</dbReference>
<dbReference type="InterPro" id="IPR046357">
    <property type="entry name" value="PPIase_dom_sf"/>
</dbReference>
<keyword evidence="2 3" id="KW-0697">Rotamase</keyword>
<dbReference type="SUPFAM" id="SSF54534">
    <property type="entry name" value="FKBP-like"/>
    <property type="match status" value="1"/>
</dbReference>
<gene>
    <name evidence="7" type="ORF">WH52_01025</name>
</gene>
<protein>
    <recommendedName>
        <fullName evidence="4">Peptidyl-prolyl cis-trans isomerase</fullName>
        <ecNumber evidence="4">5.2.1.8</ecNumber>
    </recommendedName>
</protein>
<evidence type="ECO:0000256" key="2">
    <source>
        <dbReference type="ARBA" id="ARBA00023110"/>
    </source>
</evidence>